<dbReference type="EMBL" id="CAUYUE010000017">
    <property type="protein sequence ID" value="CAK0787430.1"/>
    <property type="molecule type" value="Genomic_DNA"/>
</dbReference>
<dbReference type="InterPro" id="IPR037185">
    <property type="entry name" value="EmrE-like"/>
</dbReference>
<accession>A0AAV1IMV6</accession>
<dbReference type="PANTHER" id="PTHR13146:SF3">
    <property type="entry name" value="EAMA DOMAIN-CONTAINING PROTEIN"/>
    <property type="match status" value="1"/>
</dbReference>
<feature type="transmembrane region" description="Helical" evidence="2">
    <location>
        <begin position="104"/>
        <end position="126"/>
    </location>
</feature>
<feature type="transmembrane region" description="Helical" evidence="2">
    <location>
        <begin position="231"/>
        <end position="251"/>
    </location>
</feature>
<feature type="transmembrane region" description="Helical" evidence="2">
    <location>
        <begin position="340"/>
        <end position="361"/>
    </location>
</feature>
<gene>
    <name evidence="4" type="ORF">CVIRNUC_010650</name>
</gene>
<dbReference type="GO" id="GO:0016020">
    <property type="term" value="C:membrane"/>
    <property type="evidence" value="ECO:0007669"/>
    <property type="project" value="InterPro"/>
</dbReference>
<feature type="transmembrane region" description="Helical" evidence="2">
    <location>
        <begin position="132"/>
        <end position="152"/>
    </location>
</feature>
<keyword evidence="2" id="KW-0472">Membrane</keyword>
<evidence type="ECO:0000313" key="4">
    <source>
        <dbReference type="EMBL" id="CAK0787430.1"/>
    </source>
</evidence>
<protein>
    <recommendedName>
        <fullName evidence="3">EamA domain-containing protein</fullName>
    </recommendedName>
</protein>
<name>A0AAV1IMV6_9CHLO</name>
<dbReference type="AlphaFoldDB" id="A0AAV1IMV6"/>
<dbReference type="Gene3D" id="1.10.3730.20">
    <property type="match status" value="1"/>
</dbReference>
<feature type="transmembrane region" description="Helical" evidence="2">
    <location>
        <begin position="195"/>
        <end position="219"/>
    </location>
</feature>
<keyword evidence="5" id="KW-1185">Reference proteome</keyword>
<keyword evidence="2" id="KW-0812">Transmembrane</keyword>
<dbReference type="Pfam" id="PF00892">
    <property type="entry name" value="EamA"/>
    <property type="match status" value="1"/>
</dbReference>
<organism evidence="4 5">
    <name type="scientific">Coccomyxa viridis</name>
    <dbReference type="NCBI Taxonomy" id="1274662"/>
    <lineage>
        <taxon>Eukaryota</taxon>
        <taxon>Viridiplantae</taxon>
        <taxon>Chlorophyta</taxon>
        <taxon>core chlorophytes</taxon>
        <taxon>Trebouxiophyceae</taxon>
        <taxon>Trebouxiophyceae incertae sedis</taxon>
        <taxon>Coccomyxaceae</taxon>
        <taxon>Coccomyxa</taxon>
    </lineage>
</organism>
<feature type="transmembrane region" description="Helical" evidence="2">
    <location>
        <begin position="48"/>
        <end position="67"/>
    </location>
</feature>
<proteinExistence type="inferred from homology"/>
<keyword evidence="2" id="KW-1133">Transmembrane helix</keyword>
<evidence type="ECO:0000313" key="5">
    <source>
        <dbReference type="Proteomes" id="UP001314263"/>
    </source>
</evidence>
<comment type="similarity">
    <text evidence="1">Belongs to the drug/metabolite transporter (DMT) superfamily. Plant drug/metabolite exporter (P-DME) (TC 2.A.7.4) family.</text>
</comment>
<dbReference type="PANTHER" id="PTHR13146">
    <property type="match status" value="1"/>
</dbReference>
<feature type="domain" description="EamA" evidence="3">
    <location>
        <begin position="48"/>
        <end position="175"/>
    </location>
</feature>
<evidence type="ECO:0000256" key="2">
    <source>
        <dbReference type="SAM" id="Phobius"/>
    </source>
</evidence>
<dbReference type="SUPFAM" id="SSF103481">
    <property type="entry name" value="Multidrug resistance efflux transporter EmrE"/>
    <property type="match status" value="1"/>
</dbReference>
<feature type="transmembrane region" description="Helical" evidence="2">
    <location>
        <begin position="271"/>
        <end position="294"/>
    </location>
</feature>
<sequence>MVQRSAGTYVAVGGLLLFGTITSLLAKIVYELDGPDRSGVTKLFRKPWMMTTIMFIGMSFCIPIGYIEEFWQRRKQLKENDGAHAPLLNGTMEEEKCTKSRYQFLLLAIPTVFDLIATVLMNIGLLSVTASVYQMMRGAEMLFAALFAVLFLHRHLNKYHLLGILCCVIGIALVGMSSLLGGEGSAQVEVSPSKMLLGMGLIVASQAVQAAQITFEDYFMADLAIEPLQIVGWEGIFGTFFMVAILLPIVSVTPGEDGSGFHENTLETLHMIFNSGPLLAVIIVDMVALLMYNFSGMCVTGGLGAVFRTVLETMRTLFVWLVDLLLFYTPLGLGKLGESWTAWSFMQAAGFLVLVTGTLVYGKGDKMEAKAEGLLGEGEERLFAPVATADPGQAQPAAVPGAHRRSSVGTAPIAMRATPGSLKSTMNMMSFSSSYRARSVPGHGHARDASLDA</sequence>
<dbReference type="InterPro" id="IPR000620">
    <property type="entry name" value="EamA_dom"/>
</dbReference>
<feature type="transmembrane region" description="Helical" evidence="2">
    <location>
        <begin position="7"/>
        <end position="28"/>
    </location>
</feature>
<evidence type="ECO:0000256" key="1">
    <source>
        <dbReference type="ARBA" id="ARBA00007635"/>
    </source>
</evidence>
<evidence type="ECO:0000259" key="3">
    <source>
        <dbReference type="Pfam" id="PF00892"/>
    </source>
</evidence>
<comment type="caution">
    <text evidence="4">The sequence shown here is derived from an EMBL/GenBank/DDBJ whole genome shotgun (WGS) entry which is preliminary data.</text>
</comment>
<feature type="transmembrane region" description="Helical" evidence="2">
    <location>
        <begin position="306"/>
        <end position="328"/>
    </location>
</feature>
<feature type="transmembrane region" description="Helical" evidence="2">
    <location>
        <begin position="159"/>
        <end position="180"/>
    </location>
</feature>
<reference evidence="4 5" key="1">
    <citation type="submission" date="2023-10" db="EMBL/GenBank/DDBJ databases">
        <authorList>
            <person name="Maclean D."/>
            <person name="Macfadyen A."/>
        </authorList>
    </citation>
    <scope>NUCLEOTIDE SEQUENCE [LARGE SCALE GENOMIC DNA]</scope>
</reference>
<dbReference type="Proteomes" id="UP001314263">
    <property type="component" value="Unassembled WGS sequence"/>
</dbReference>